<dbReference type="STRING" id="1580092.NADRNF5_1462"/>
<proteinExistence type="predicted"/>
<gene>
    <name evidence="1" type="ORF">NADRNF5_1462</name>
</gene>
<reference evidence="2" key="1">
    <citation type="submission" date="2015-03" db="EMBL/GenBank/DDBJ databases">
        <title>Characterization of two novel Thaumarchaeota isolated from the Northern Adriatic Sea.</title>
        <authorList>
            <person name="Bayer B."/>
            <person name="Vojvoda J."/>
            <person name="Offre P."/>
            <person name="Srivastava A."/>
            <person name="Elisabeth N."/>
            <person name="Garcia J.A.L."/>
            <person name="Schleper C."/>
            <person name="Herndl G.J."/>
        </authorList>
    </citation>
    <scope>NUCLEOTIDE SEQUENCE [LARGE SCALE GENOMIC DNA]</scope>
    <source>
        <strain evidence="2">NF5</strain>
    </source>
</reference>
<protein>
    <recommendedName>
        <fullName evidence="3">CBS domain-containing protein</fullName>
    </recommendedName>
</protein>
<dbReference type="AlphaFoldDB" id="A0A0D5C465"/>
<dbReference type="InterPro" id="IPR046342">
    <property type="entry name" value="CBS_dom_sf"/>
</dbReference>
<dbReference type="EMBL" id="CP011070">
    <property type="protein sequence ID" value="AJW71145.1"/>
    <property type="molecule type" value="Genomic_DNA"/>
</dbReference>
<name>A0A0D5C465_9ARCH</name>
<evidence type="ECO:0000313" key="1">
    <source>
        <dbReference type="EMBL" id="AJW71145.1"/>
    </source>
</evidence>
<keyword evidence="2" id="KW-1185">Reference proteome</keyword>
<organism evidence="1 2">
    <name type="scientific">Nitrosopumilus adriaticus</name>
    <dbReference type="NCBI Taxonomy" id="1580092"/>
    <lineage>
        <taxon>Archaea</taxon>
        <taxon>Nitrososphaerota</taxon>
        <taxon>Nitrososphaeria</taxon>
        <taxon>Nitrosopumilales</taxon>
        <taxon>Nitrosopumilaceae</taxon>
        <taxon>Nitrosopumilus</taxon>
    </lineage>
</organism>
<dbReference type="GeneID" id="24820644"/>
<dbReference type="Proteomes" id="UP000032408">
    <property type="component" value="Chromosome"/>
</dbReference>
<evidence type="ECO:0008006" key="3">
    <source>
        <dbReference type="Google" id="ProtNLM"/>
    </source>
</evidence>
<dbReference type="KEGG" id="nin:NADRNF5_1462"/>
<dbReference type="RefSeq" id="WP_237089226.1">
    <property type="nucleotide sequence ID" value="NZ_CP011070.1"/>
</dbReference>
<accession>A0A0D5C465</accession>
<dbReference type="HOGENOM" id="CLU_1044287_0_0_2"/>
<dbReference type="SUPFAM" id="SSF54631">
    <property type="entry name" value="CBS-domain pair"/>
    <property type="match status" value="1"/>
</dbReference>
<evidence type="ECO:0000313" key="2">
    <source>
        <dbReference type="Proteomes" id="UP000032408"/>
    </source>
</evidence>
<reference evidence="1 2" key="2">
    <citation type="journal article" date="2016" name="ISME J.">
        <title>Physiological and genomic characterization of two novel marine thaumarchaeal strains indicates niche differentiation.</title>
        <authorList>
            <person name="Bayer B."/>
            <person name="Vojvoda J."/>
            <person name="Offre P."/>
            <person name="Alves R.J."/>
            <person name="Elisabeth N.H."/>
            <person name="Garcia J.A."/>
            <person name="Volland J.M."/>
            <person name="Srivastava A."/>
            <person name="Schleper C."/>
            <person name="Herndl G.J."/>
        </authorList>
    </citation>
    <scope>NUCLEOTIDE SEQUENCE [LARGE SCALE GENOMIC DNA]</scope>
    <source>
        <strain evidence="1 2">NF5</strain>
    </source>
</reference>
<sequence>MTIANKTLKELLPLTFTSTPAVSIRKENKMWVATGMLIHYLESFTDSLVVTEGDEVPIGVIGGKEIIENIFKNPTSNFFDNVTVEEIFDKNLVISSEKSTLGELLTTWKNTRRAFSIIPNHLGGYSAISGRKLLEIGANCVSDFTLSEFPKKNVVFFEKGNSIKEIIELMLKNNTRKLLLKDTNYFISDRLLIESIAKDFDFFRNVKFLERKFEESFKLEEATKVSKDMNLTEISKLMYLMPHPCVVYQDQVITPWDICMILESDRIEFMG</sequence>